<protein>
    <submittedName>
        <fullName evidence="3">Peptidase M16 domain protein</fullName>
    </submittedName>
</protein>
<dbReference type="EMBL" id="AUZY01008188">
    <property type="protein sequence ID" value="EQD47071.1"/>
    <property type="molecule type" value="Genomic_DNA"/>
</dbReference>
<evidence type="ECO:0000259" key="2">
    <source>
        <dbReference type="Pfam" id="PF05193"/>
    </source>
</evidence>
<dbReference type="Pfam" id="PF05193">
    <property type="entry name" value="Peptidase_M16_C"/>
    <property type="match status" value="1"/>
</dbReference>
<dbReference type="InterPro" id="IPR011249">
    <property type="entry name" value="Metalloenz_LuxS/M16"/>
</dbReference>
<feature type="domain" description="Peptidase M16 C-terminal" evidence="2">
    <location>
        <begin position="1"/>
        <end position="70"/>
    </location>
</feature>
<dbReference type="PANTHER" id="PTHR11851">
    <property type="entry name" value="METALLOPROTEASE"/>
    <property type="match status" value="1"/>
</dbReference>
<reference evidence="3" key="1">
    <citation type="submission" date="2013-08" db="EMBL/GenBank/DDBJ databases">
        <authorList>
            <person name="Mendez C."/>
            <person name="Richter M."/>
            <person name="Ferrer M."/>
            <person name="Sanchez J."/>
        </authorList>
    </citation>
    <scope>NUCLEOTIDE SEQUENCE</scope>
</reference>
<gene>
    <name evidence="3" type="ORF">B1B_12499</name>
</gene>
<proteinExistence type="inferred from homology"/>
<dbReference type="InterPro" id="IPR050361">
    <property type="entry name" value="MPP/UQCRC_Complex"/>
</dbReference>
<reference evidence="3" key="2">
    <citation type="journal article" date="2014" name="ISME J.">
        <title>Microbial stratification in low pH oxic and suboxic macroscopic growths along an acid mine drainage.</title>
        <authorList>
            <person name="Mendez-Garcia C."/>
            <person name="Mesa V."/>
            <person name="Sprenger R.R."/>
            <person name="Richter M."/>
            <person name="Diez M.S."/>
            <person name="Solano J."/>
            <person name="Bargiela R."/>
            <person name="Golyshina O.V."/>
            <person name="Manteca A."/>
            <person name="Ramos J.L."/>
            <person name="Gallego J.R."/>
            <person name="Llorente I."/>
            <person name="Martins Dos Santos V.A."/>
            <person name="Jensen O.N."/>
            <person name="Pelaez A.I."/>
            <person name="Sanchez J."/>
            <person name="Ferrer M."/>
        </authorList>
    </citation>
    <scope>NUCLEOTIDE SEQUENCE</scope>
</reference>
<dbReference type="SUPFAM" id="SSF63411">
    <property type="entry name" value="LuxS/MPP-like metallohydrolase"/>
    <property type="match status" value="1"/>
</dbReference>
<accession>T0ZFU9</accession>
<organism evidence="3">
    <name type="scientific">mine drainage metagenome</name>
    <dbReference type="NCBI Taxonomy" id="410659"/>
    <lineage>
        <taxon>unclassified sequences</taxon>
        <taxon>metagenomes</taxon>
        <taxon>ecological metagenomes</taxon>
    </lineage>
</organism>
<evidence type="ECO:0000256" key="1">
    <source>
        <dbReference type="ARBA" id="ARBA00007261"/>
    </source>
</evidence>
<dbReference type="InterPro" id="IPR007863">
    <property type="entry name" value="Peptidase_M16_C"/>
</dbReference>
<dbReference type="AlphaFoldDB" id="T0ZFU9"/>
<evidence type="ECO:0000313" key="3">
    <source>
        <dbReference type="EMBL" id="EQD47071.1"/>
    </source>
</evidence>
<comment type="caution">
    <text evidence="3">The sequence shown here is derived from an EMBL/GenBank/DDBJ whole genome shotgun (WGS) entry which is preliminary data.</text>
</comment>
<dbReference type="GO" id="GO:0046872">
    <property type="term" value="F:metal ion binding"/>
    <property type="evidence" value="ECO:0007669"/>
    <property type="project" value="InterPro"/>
</dbReference>
<dbReference type="Gene3D" id="3.30.830.10">
    <property type="entry name" value="Metalloenzyme, LuxS/M16 peptidase-like"/>
    <property type="match status" value="1"/>
</dbReference>
<name>T0ZFU9_9ZZZZ</name>
<sequence length="150" mass="15915">RLFLELRERQALAYDVHSFTARHKDSGALAVYLATQPERAASAAAAALTEVRRLAQEPLSAPELERTKAQIEGRLLLQMESAGAVSEFLGHQELLTGGILAAAEVVENVRSVSRDQVQSLAAELLAGGGWRLAAVGSGVGREELLESLGG</sequence>
<feature type="non-terminal residue" evidence="3">
    <location>
        <position position="1"/>
    </location>
</feature>
<dbReference type="PANTHER" id="PTHR11851:SF49">
    <property type="entry name" value="MITOCHONDRIAL-PROCESSING PEPTIDASE SUBUNIT ALPHA"/>
    <property type="match status" value="1"/>
</dbReference>
<comment type="similarity">
    <text evidence="1">Belongs to the peptidase M16 family.</text>
</comment>